<dbReference type="InterPro" id="IPR012338">
    <property type="entry name" value="Beta-lactam/transpept-like"/>
</dbReference>
<feature type="domain" description="Beta-lactamase-related" evidence="1">
    <location>
        <begin position="82"/>
        <end position="361"/>
    </location>
</feature>
<dbReference type="STRING" id="1513793.SAMN06296036_11180"/>
<evidence type="ECO:0000313" key="2">
    <source>
        <dbReference type="EMBL" id="SMF37075.1"/>
    </source>
</evidence>
<keyword evidence="3" id="KW-1185">Reference proteome</keyword>
<dbReference type="Pfam" id="PF00144">
    <property type="entry name" value="Beta-lactamase"/>
    <property type="match status" value="1"/>
</dbReference>
<sequence>MKVRNVICLGLLTLLSLQGACQKSYRTVSISRGGVLLESKPRDHWPTEAWQVVEPSAEQWDLKKLNQFVDYAFAKPNRTDGLLVIHDGKIIVERYQQPYSQNSLHYTWSISKSVFATLIGIAEKQGILNRTHMVQRYLDEFKEPSKQTITIDHLLRMESGLGWTETYEYAPLYSTVVKMLYTEGSSDMAKYASRQPMEALPGEYIKYSSGSTNVLSAVLRNALADDKAYESYPWSQLFEPLGITTAVFEMDKAGVFVASSYLHMTARDLAKIGFLYLNDGIWEGDRLLPERWVYTATTDTMQARVVSHRSAYGAQWYMNFALSEDPDDRKFPSVTQNLFWASGHWGQYLMILPEHDIVLVRYGDDRRQRINLDGLLKLLIEAKLS</sequence>
<organism evidence="2 3">
    <name type="scientific">Pseudobacteriovorax antillogorgiicola</name>
    <dbReference type="NCBI Taxonomy" id="1513793"/>
    <lineage>
        <taxon>Bacteria</taxon>
        <taxon>Pseudomonadati</taxon>
        <taxon>Bdellovibrionota</taxon>
        <taxon>Oligoflexia</taxon>
        <taxon>Oligoflexales</taxon>
        <taxon>Pseudobacteriovoracaceae</taxon>
        <taxon>Pseudobacteriovorax</taxon>
    </lineage>
</organism>
<proteinExistence type="predicted"/>
<dbReference type="PANTHER" id="PTHR43283">
    <property type="entry name" value="BETA-LACTAMASE-RELATED"/>
    <property type="match status" value="1"/>
</dbReference>
<name>A0A1Y6BZ96_9BACT</name>
<dbReference type="EMBL" id="FWZT01000011">
    <property type="protein sequence ID" value="SMF37075.1"/>
    <property type="molecule type" value="Genomic_DNA"/>
</dbReference>
<protein>
    <recommendedName>
        <fullName evidence="1">Beta-lactamase-related domain-containing protein</fullName>
    </recommendedName>
</protein>
<dbReference type="InterPro" id="IPR050789">
    <property type="entry name" value="Diverse_Enzym_Activities"/>
</dbReference>
<evidence type="ECO:0000259" key="1">
    <source>
        <dbReference type="Pfam" id="PF00144"/>
    </source>
</evidence>
<evidence type="ECO:0000313" key="3">
    <source>
        <dbReference type="Proteomes" id="UP000192907"/>
    </source>
</evidence>
<dbReference type="InterPro" id="IPR001466">
    <property type="entry name" value="Beta-lactam-related"/>
</dbReference>
<dbReference type="RefSeq" id="WP_132320133.1">
    <property type="nucleotide sequence ID" value="NZ_FWZT01000011.1"/>
</dbReference>
<dbReference type="AlphaFoldDB" id="A0A1Y6BZ96"/>
<gene>
    <name evidence="2" type="ORF">SAMN06296036_11180</name>
</gene>
<dbReference type="OrthoDB" id="9814204at2"/>
<dbReference type="Gene3D" id="3.40.710.10">
    <property type="entry name" value="DD-peptidase/beta-lactamase superfamily"/>
    <property type="match status" value="1"/>
</dbReference>
<dbReference type="SUPFAM" id="SSF56601">
    <property type="entry name" value="beta-lactamase/transpeptidase-like"/>
    <property type="match status" value="1"/>
</dbReference>
<dbReference type="Proteomes" id="UP000192907">
    <property type="component" value="Unassembled WGS sequence"/>
</dbReference>
<reference evidence="3" key="1">
    <citation type="submission" date="2017-04" db="EMBL/GenBank/DDBJ databases">
        <authorList>
            <person name="Varghese N."/>
            <person name="Submissions S."/>
        </authorList>
    </citation>
    <scope>NUCLEOTIDE SEQUENCE [LARGE SCALE GENOMIC DNA]</scope>
    <source>
        <strain evidence="3">RKEM611</strain>
    </source>
</reference>
<accession>A0A1Y6BZ96</accession>
<dbReference type="PANTHER" id="PTHR43283:SF7">
    <property type="entry name" value="BETA-LACTAMASE-RELATED DOMAIN-CONTAINING PROTEIN"/>
    <property type="match status" value="1"/>
</dbReference>